<dbReference type="RefSeq" id="WP_117319432.1">
    <property type="nucleotide sequence ID" value="NZ_QQSW01000026.1"/>
</dbReference>
<name>A0A4R2KED9_9GAMM</name>
<proteinExistence type="predicted"/>
<dbReference type="SUPFAM" id="SSF48452">
    <property type="entry name" value="TPR-like"/>
    <property type="match status" value="1"/>
</dbReference>
<dbReference type="AlphaFoldDB" id="A0A4R2KED9"/>
<evidence type="ECO:0000256" key="1">
    <source>
        <dbReference type="SAM" id="MobiDB-lite"/>
    </source>
</evidence>
<comment type="caution">
    <text evidence="2">The sequence shown here is derived from an EMBL/GenBank/DDBJ whole genome shotgun (WGS) entry which is preliminary data.</text>
</comment>
<accession>A0A4R2KED9</accession>
<sequence length="158" mass="16472">MFQCGWLRSLRQVAILLLVVSVTACAGLGERREAPADISDASGEAVDPAGGRAGSADPTAADPVPAPEPETAPVAPPAVAQNALMVAALQARSSGNRSRAVALLERAQRIDPDNGQLYLELARTHFDAGNVAQGRATAERGLLYCRGEECGELRALLE</sequence>
<evidence type="ECO:0000313" key="2">
    <source>
        <dbReference type="EMBL" id="TCO71883.1"/>
    </source>
</evidence>
<reference evidence="2 3" key="1">
    <citation type="submission" date="2019-03" db="EMBL/GenBank/DDBJ databases">
        <title>Genomic Encyclopedia of Type Strains, Phase IV (KMG-IV): sequencing the most valuable type-strain genomes for metagenomic binning, comparative biology and taxonomic classification.</title>
        <authorList>
            <person name="Goeker M."/>
        </authorList>
    </citation>
    <scope>NUCLEOTIDE SEQUENCE [LARGE SCALE GENOMIC DNA]</scope>
    <source>
        <strain evidence="2 3">DSM 23344</strain>
    </source>
</reference>
<protein>
    <submittedName>
        <fullName evidence="2">Tetratricopeptide repeat protein</fullName>
    </submittedName>
</protein>
<organism evidence="2 3">
    <name type="scientific">Chromatocurvus halotolerans</name>
    <dbReference type="NCBI Taxonomy" id="1132028"/>
    <lineage>
        <taxon>Bacteria</taxon>
        <taxon>Pseudomonadati</taxon>
        <taxon>Pseudomonadota</taxon>
        <taxon>Gammaproteobacteria</taxon>
        <taxon>Cellvibrionales</taxon>
        <taxon>Halieaceae</taxon>
        <taxon>Chromatocurvus</taxon>
    </lineage>
</organism>
<dbReference type="OrthoDB" id="6196966at2"/>
<feature type="compositionally biased region" description="Pro residues" evidence="1">
    <location>
        <begin position="64"/>
        <end position="76"/>
    </location>
</feature>
<feature type="region of interest" description="Disordered" evidence="1">
    <location>
        <begin position="34"/>
        <end position="77"/>
    </location>
</feature>
<evidence type="ECO:0000313" key="3">
    <source>
        <dbReference type="Proteomes" id="UP000294980"/>
    </source>
</evidence>
<gene>
    <name evidence="2" type="ORF">EV688_12037</name>
</gene>
<dbReference type="InterPro" id="IPR011990">
    <property type="entry name" value="TPR-like_helical_dom_sf"/>
</dbReference>
<dbReference type="Gene3D" id="1.25.40.10">
    <property type="entry name" value="Tetratricopeptide repeat domain"/>
    <property type="match status" value="1"/>
</dbReference>
<dbReference type="Pfam" id="PF14559">
    <property type="entry name" value="TPR_19"/>
    <property type="match status" value="1"/>
</dbReference>
<keyword evidence="3" id="KW-1185">Reference proteome</keyword>
<dbReference type="EMBL" id="SLWX01000020">
    <property type="protein sequence ID" value="TCO71883.1"/>
    <property type="molecule type" value="Genomic_DNA"/>
</dbReference>
<dbReference type="Proteomes" id="UP000294980">
    <property type="component" value="Unassembled WGS sequence"/>
</dbReference>